<evidence type="ECO:0000256" key="1">
    <source>
        <dbReference type="ARBA" id="ARBA00010857"/>
    </source>
</evidence>
<keyword evidence="7" id="KW-0804">Transcription</keyword>
<evidence type="ECO:0000256" key="5">
    <source>
        <dbReference type="ARBA" id="ARBA00022833"/>
    </source>
</evidence>
<dbReference type="Proteomes" id="UP001430377">
    <property type="component" value="Unassembled WGS sequence"/>
</dbReference>
<dbReference type="PANTHER" id="PTHR11618:SF13">
    <property type="entry name" value="TRANSCRIPTION INITIATION FACTOR IIB"/>
    <property type="match status" value="1"/>
</dbReference>
<proteinExistence type="inferred from homology"/>
<dbReference type="Pfam" id="PF00382">
    <property type="entry name" value="TFIIB"/>
    <property type="match status" value="2"/>
</dbReference>
<evidence type="ECO:0000256" key="3">
    <source>
        <dbReference type="ARBA" id="ARBA00022737"/>
    </source>
</evidence>
<dbReference type="PANTHER" id="PTHR11618">
    <property type="entry name" value="TRANSCRIPTION INITIATION FACTOR IIB-RELATED"/>
    <property type="match status" value="1"/>
</dbReference>
<keyword evidence="4 8" id="KW-0863">Zinc-finger</keyword>
<dbReference type="InterPro" id="IPR036915">
    <property type="entry name" value="Cyclin-like_sf"/>
</dbReference>
<sequence length="307" mass="33438">MSSSKPYADGFDEDPENDVHGDCPECAGNIETDGGERACTDCGLVVDGHGLAYGNRPRWFDDGPDTRRTGAPLTPARHDSGLSSEIGRGSDANGRPLSKQKRRQIRRLRREHNRARFRSKAEQNLAFACGEIARIVGALDLKHDIREFASVLFRQAQSDDLLRGRSLEGFAAGSVFAACRCRGLPRSAREIAAVARCDENTVLNSYRVLNAELELATAVQTPRQLLPGLVSELDVDDVVRNRARELIEVAESEGVSNGRRPSGVAAAAIYLAGQEFGTEQTQAELADAADVSAVTIRERMYDLQEAL</sequence>
<dbReference type="GO" id="GO:0017025">
    <property type="term" value="F:TBP-class protein binding"/>
    <property type="evidence" value="ECO:0007669"/>
    <property type="project" value="InterPro"/>
</dbReference>
<keyword evidence="6" id="KW-0805">Transcription regulation</keyword>
<dbReference type="PRINTS" id="PR00685">
    <property type="entry name" value="TIFACTORIIB"/>
</dbReference>
<feature type="domain" description="TFIIB-type" evidence="10">
    <location>
        <begin position="18"/>
        <end position="47"/>
    </location>
</feature>
<keyword evidence="4 8" id="KW-0479">Metal-binding</keyword>
<protein>
    <recommendedName>
        <fullName evidence="2">Transcription initiation factor IIB</fullName>
    </recommendedName>
</protein>
<keyword evidence="3" id="KW-0677">Repeat</keyword>
<comment type="caution">
    <text evidence="11">The sequence shown here is derived from an EMBL/GenBank/DDBJ whole genome shotgun (WGS) entry which is preliminary data.</text>
</comment>
<dbReference type="PROSITE" id="PS51134">
    <property type="entry name" value="ZF_TFIIB"/>
    <property type="match status" value="1"/>
</dbReference>
<dbReference type="InterPro" id="IPR013763">
    <property type="entry name" value="Cyclin-like_dom"/>
</dbReference>
<evidence type="ECO:0000259" key="10">
    <source>
        <dbReference type="PROSITE" id="PS51134"/>
    </source>
</evidence>
<organism evidence="11 12">
    <name type="scientific">Haloarcula rubra</name>
    <dbReference type="NCBI Taxonomy" id="2487747"/>
    <lineage>
        <taxon>Archaea</taxon>
        <taxon>Methanobacteriati</taxon>
        <taxon>Methanobacteriota</taxon>
        <taxon>Stenosarchaea group</taxon>
        <taxon>Halobacteria</taxon>
        <taxon>Halobacteriales</taxon>
        <taxon>Haloarculaceae</taxon>
        <taxon>Haloarcula</taxon>
    </lineage>
</organism>
<dbReference type="GO" id="GO:0008270">
    <property type="term" value="F:zinc ion binding"/>
    <property type="evidence" value="ECO:0007669"/>
    <property type="project" value="UniProtKB-KW"/>
</dbReference>
<feature type="region of interest" description="Disordered" evidence="9">
    <location>
        <begin position="1"/>
        <end position="22"/>
    </location>
</feature>
<feature type="compositionally biased region" description="Basic and acidic residues" evidence="9">
    <location>
        <begin position="58"/>
        <end position="68"/>
    </location>
</feature>
<evidence type="ECO:0000256" key="6">
    <source>
        <dbReference type="ARBA" id="ARBA00023015"/>
    </source>
</evidence>
<dbReference type="EMBL" id="RKLR01000020">
    <property type="protein sequence ID" value="MBX0325824.1"/>
    <property type="molecule type" value="Genomic_DNA"/>
</dbReference>
<dbReference type="Gene3D" id="1.10.472.10">
    <property type="entry name" value="Cyclin-like"/>
    <property type="match status" value="1"/>
</dbReference>
<evidence type="ECO:0000256" key="7">
    <source>
        <dbReference type="ARBA" id="ARBA00023163"/>
    </source>
</evidence>
<evidence type="ECO:0000256" key="9">
    <source>
        <dbReference type="SAM" id="MobiDB-lite"/>
    </source>
</evidence>
<dbReference type="InterPro" id="IPR000812">
    <property type="entry name" value="TFIIB"/>
</dbReference>
<evidence type="ECO:0000313" key="11">
    <source>
        <dbReference type="EMBL" id="MBX0325824.1"/>
    </source>
</evidence>
<reference evidence="11 12" key="1">
    <citation type="submission" date="2021-06" db="EMBL/GenBank/DDBJ databases">
        <title>Halomicroarcula sp. a new haloarchaeum isolated from saline soil.</title>
        <authorList>
            <person name="Duran-Viseras A."/>
            <person name="Sanchez-Porro C."/>
            <person name="Ventosa A."/>
        </authorList>
    </citation>
    <scope>NUCLEOTIDE SEQUENCE [LARGE SCALE GENOMIC DNA]</scope>
    <source>
        <strain evidence="11 12">F13</strain>
    </source>
</reference>
<dbReference type="SUPFAM" id="SSF47954">
    <property type="entry name" value="Cyclin-like"/>
    <property type="match status" value="2"/>
</dbReference>
<gene>
    <name evidence="11" type="ORF">EGH21_22660</name>
</gene>
<dbReference type="Gene3D" id="1.10.472.170">
    <property type="match status" value="1"/>
</dbReference>
<dbReference type="GO" id="GO:0097550">
    <property type="term" value="C:transcription preinitiation complex"/>
    <property type="evidence" value="ECO:0007669"/>
    <property type="project" value="TreeGrafter"/>
</dbReference>
<evidence type="ECO:0000313" key="12">
    <source>
        <dbReference type="Proteomes" id="UP001430377"/>
    </source>
</evidence>
<dbReference type="InterPro" id="IPR023486">
    <property type="entry name" value="TFIIB_CS"/>
</dbReference>
<evidence type="ECO:0000256" key="2">
    <source>
        <dbReference type="ARBA" id="ARBA00013932"/>
    </source>
</evidence>
<dbReference type="InterPro" id="IPR013150">
    <property type="entry name" value="TFIIB_cyclin"/>
</dbReference>
<keyword evidence="5" id="KW-0862">Zinc</keyword>
<feature type="region of interest" description="Disordered" evidence="9">
    <location>
        <begin position="55"/>
        <end position="103"/>
    </location>
</feature>
<dbReference type="RefSeq" id="WP_220620685.1">
    <property type="nucleotide sequence ID" value="NZ_RKLR01000020.1"/>
</dbReference>
<evidence type="ECO:0000256" key="8">
    <source>
        <dbReference type="PROSITE-ProRule" id="PRU00469"/>
    </source>
</evidence>
<dbReference type="InterPro" id="IPR013137">
    <property type="entry name" value="Znf_TFIIB"/>
</dbReference>
<keyword evidence="12" id="KW-1185">Reference proteome</keyword>
<dbReference type="GO" id="GO:0070897">
    <property type="term" value="P:transcription preinitiation complex assembly"/>
    <property type="evidence" value="ECO:0007669"/>
    <property type="project" value="InterPro"/>
</dbReference>
<comment type="similarity">
    <text evidence="1">Belongs to the TFIIB family.</text>
</comment>
<evidence type="ECO:0000256" key="4">
    <source>
        <dbReference type="ARBA" id="ARBA00022771"/>
    </source>
</evidence>
<dbReference type="PROSITE" id="PS00782">
    <property type="entry name" value="TFIIB"/>
    <property type="match status" value="1"/>
</dbReference>
<dbReference type="AlphaFoldDB" id="A0AAW4PYV1"/>
<name>A0AAW4PYV1_9EURY</name>
<accession>A0AAW4PYV1</accession>
<dbReference type="SMART" id="SM00385">
    <property type="entry name" value="CYCLIN"/>
    <property type="match status" value="2"/>
</dbReference>